<organism evidence="1">
    <name type="scientific">marine sediment metagenome</name>
    <dbReference type="NCBI Taxonomy" id="412755"/>
    <lineage>
        <taxon>unclassified sequences</taxon>
        <taxon>metagenomes</taxon>
        <taxon>ecological metagenomes</taxon>
    </lineage>
</organism>
<sequence length="39" mass="4546">LQEMIKTRGVELVLEQVSKIDPGGALCKKILYFYHKLRK</sequence>
<reference evidence="1" key="1">
    <citation type="journal article" date="2015" name="Nature">
        <title>Complex archaea that bridge the gap between prokaryotes and eukaryotes.</title>
        <authorList>
            <person name="Spang A."/>
            <person name="Saw J.H."/>
            <person name="Jorgensen S.L."/>
            <person name="Zaremba-Niedzwiedzka K."/>
            <person name="Martijn J."/>
            <person name="Lind A.E."/>
            <person name="van Eijk R."/>
            <person name="Schleper C."/>
            <person name="Guy L."/>
            <person name="Ettema T.J."/>
        </authorList>
    </citation>
    <scope>NUCLEOTIDE SEQUENCE</scope>
</reference>
<accession>A0A0F9FLL6</accession>
<evidence type="ECO:0000313" key="1">
    <source>
        <dbReference type="EMBL" id="KKL87178.1"/>
    </source>
</evidence>
<dbReference type="EMBL" id="LAZR01020908">
    <property type="protein sequence ID" value="KKL87178.1"/>
    <property type="molecule type" value="Genomic_DNA"/>
</dbReference>
<proteinExistence type="predicted"/>
<name>A0A0F9FLL6_9ZZZZ</name>
<protein>
    <submittedName>
        <fullName evidence="1">Uncharacterized protein</fullName>
    </submittedName>
</protein>
<gene>
    <name evidence="1" type="ORF">LCGC14_1937290</name>
</gene>
<comment type="caution">
    <text evidence="1">The sequence shown here is derived from an EMBL/GenBank/DDBJ whole genome shotgun (WGS) entry which is preliminary data.</text>
</comment>
<dbReference type="AlphaFoldDB" id="A0A0F9FLL6"/>
<feature type="non-terminal residue" evidence="1">
    <location>
        <position position="1"/>
    </location>
</feature>